<comment type="subcellular location">
    <subcellularLocation>
        <location evidence="1">Cell membrane</location>
        <topology evidence="1">Multi-pass membrane protein</topology>
    </subcellularLocation>
</comment>
<accession>A0A7T0C3R1</accession>
<dbReference type="KEGG" id="nva:G3M78_11490"/>
<dbReference type="GO" id="GO:0015920">
    <property type="term" value="P:lipopolysaccharide transport"/>
    <property type="evidence" value="ECO:0007669"/>
    <property type="project" value="TreeGrafter"/>
</dbReference>
<feature type="transmembrane region" description="Helical" evidence="6">
    <location>
        <begin position="313"/>
        <end position="330"/>
    </location>
</feature>
<evidence type="ECO:0000313" key="8">
    <source>
        <dbReference type="Proteomes" id="UP000594464"/>
    </source>
</evidence>
<dbReference type="PANTHER" id="PTHR33529:SF6">
    <property type="entry name" value="YJGP_YJGQ FAMILY PERMEASE"/>
    <property type="match status" value="1"/>
</dbReference>
<proteinExistence type="predicted"/>
<dbReference type="EMBL" id="CP048620">
    <property type="protein sequence ID" value="QPJ65982.1"/>
    <property type="molecule type" value="Genomic_DNA"/>
</dbReference>
<protein>
    <submittedName>
        <fullName evidence="7">YjgP/YjgQ family permease</fullName>
    </submittedName>
</protein>
<keyword evidence="4 6" id="KW-1133">Transmembrane helix</keyword>
<evidence type="ECO:0000256" key="6">
    <source>
        <dbReference type="SAM" id="Phobius"/>
    </source>
</evidence>
<keyword evidence="5 6" id="KW-0472">Membrane</keyword>
<organism evidence="7 8">
    <name type="scientific">Candidatus Nitrohelix vancouverensis</name>
    <dbReference type="NCBI Taxonomy" id="2705534"/>
    <lineage>
        <taxon>Bacteria</taxon>
        <taxon>Pseudomonadati</taxon>
        <taxon>Nitrospinota/Tectimicrobiota group</taxon>
        <taxon>Nitrospinota</taxon>
        <taxon>Nitrospinia</taxon>
        <taxon>Nitrospinales</taxon>
        <taxon>Nitrospinaceae</taxon>
        <taxon>Candidatus Nitrohelix</taxon>
    </lineage>
</organism>
<dbReference type="Proteomes" id="UP000594464">
    <property type="component" value="Chromosome"/>
</dbReference>
<evidence type="ECO:0000313" key="7">
    <source>
        <dbReference type="EMBL" id="QPJ65982.1"/>
    </source>
</evidence>
<name>A0A7T0C3R1_9BACT</name>
<feature type="transmembrane region" description="Helical" evidence="6">
    <location>
        <begin position="101"/>
        <end position="124"/>
    </location>
</feature>
<evidence type="ECO:0000256" key="3">
    <source>
        <dbReference type="ARBA" id="ARBA00022692"/>
    </source>
</evidence>
<evidence type="ECO:0000256" key="1">
    <source>
        <dbReference type="ARBA" id="ARBA00004651"/>
    </source>
</evidence>
<dbReference type="GO" id="GO:0043190">
    <property type="term" value="C:ATP-binding cassette (ABC) transporter complex"/>
    <property type="evidence" value="ECO:0007669"/>
    <property type="project" value="TreeGrafter"/>
</dbReference>
<evidence type="ECO:0000256" key="5">
    <source>
        <dbReference type="ARBA" id="ARBA00023136"/>
    </source>
</evidence>
<feature type="transmembrane region" description="Helical" evidence="6">
    <location>
        <begin position="51"/>
        <end position="80"/>
    </location>
</feature>
<gene>
    <name evidence="7" type="ORF">G3M78_11490</name>
</gene>
<keyword evidence="2" id="KW-1003">Cell membrane</keyword>
<dbReference type="Pfam" id="PF03739">
    <property type="entry name" value="LptF_LptG"/>
    <property type="match status" value="1"/>
</dbReference>
<feature type="transmembrane region" description="Helical" evidence="6">
    <location>
        <begin position="342"/>
        <end position="361"/>
    </location>
</feature>
<feature type="transmembrane region" description="Helical" evidence="6">
    <location>
        <begin position="284"/>
        <end position="301"/>
    </location>
</feature>
<feature type="transmembrane region" description="Helical" evidence="6">
    <location>
        <begin position="14"/>
        <end position="31"/>
    </location>
</feature>
<sequence length="433" mass="49047">MLFTTIDRYIFKELLKVFTISVGALTAVLFLDKFLFMAEMIISRGVTLAELVLIITYISPAFLALSIPMSVLIASVSVFNQFSAFNEYIAMKASALSYMDLVKPVAFFSIFAYFLANVVMFIALPWGNLSYKKLIFDIIQNRASFDIKAQVFNKDFKNLILIVKDKKHYNITDIFLADLTDKNAPKIITARTGEIHPNPATLKILLKLSDGAIHTNQKERNEYETLNFDRYDLTLSLPDPKRLKEEALVGNRELSLSQIQERIKQMEADGLSSWGPKVELSKKFSIPFACLLFGLLGPPLGIKSSRSGKSGGFAISVGIILLYYIGLISTQNLGRAGEINPYLSVWIPNLILIVVVSFLTYKMQKEIPFTFLEKIVGWLESVFKLLKSTFKAILSRFPNSAPKTQPQYRRNQQALDKTTQEYLEEKLKNLRPK</sequence>
<reference evidence="8" key="1">
    <citation type="submission" date="2020-02" db="EMBL/GenBank/DDBJ databases">
        <title>Genomic and physiological characterization of two novel Nitrospinaceae genera.</title>
        <authorList>
            <person name="Mueller A.J."/>
            <person name="Jung M.-Y."/>
            <person name="Strachan C.R."/>
            <person name="Herbold C.W."/>
            <person name="Kirkegaard R.H."/>
            <person name="Daims H."/>
        </authorList>
    </citation>
    <scope>NUCLEOTIDE SEQUENCE [LARGE SCALE GENOMIC DNA]</scope>
</reference>
<dbReference type="PANTHER" id="PTHR33529">
    <property type="entry name" value="SLR0882 PROTEIN-RELATED"/>
    <property type="match status" value="1"/>
</dbReference>
<dbReference type="AlphaFoldDB" id="A0A7T0C3R1"/>
<evidence type="ECO:0000256" key="2">
    <source>
        <dbReference type="ARBA" id="ARBA00022475"/>
    </source>
</evidence>
<evidence type="ECO:0000256" key="4">
    <source>
        <dbReference type="ARBA" id="ARBA00022989"/>
    </source>
</evidence>
<keyword evidence="3 6" id="KW-0812">Transmembrane</keyword>
<dbReference type="InterPro" id="IPR005495">
    <property type="entry name" value="LptG/LptF_permease"/>
</dbReference>